<keyword evidence="3" id="KW-1185">Reference proteome</keyword>
<dbReference type="Proteomes" id="UP000051445">
    <property type="component" value="Unassembled WGS sequence"/>
</dbReference>
<dbReference type="EMBL" id="AZER01000013">
    <property type="protein sequence ID" value="KRL28052.1"/>
    <property type="molecule type" value="Genomic_DNA"/>
</dbReference>
<evidence type="ECO:0000313" key="3">
    <source>
        <dbReference type="Proteomes" id="UP000051445"/>
    </source>
</evidence>
<feature type="region of interest" description="Disordered" evidence="1">
    <location>
        <begin position="94"/>
        <end position="117"/>
    </location>
</feature>
<evidence type="ECO:0000313" key="2">
    <source>
        <dbReference type="EMBL" id="KRL28052.1"/>
    </source>
</evidence>
<name>A0A0R1PBP8_9LACO</name>
<accession>A0A0R1PBP8</accession>
<dbReference type="RefSeq" id="WP_057749164.1">
    <property type="nucleotide sequence ID" value="NZ_AZER01000013.1"/>
</dbReference>
<dbReference type="OrthoDB" id="2328264at2"/>
<organism evidence="2 3">
    <name type="scientific">Limosilactobacillus frumenti DSM 13145</name>
    <dbReference type="NCBI Taxonomy" id="1423746"/>
    <lineage>
        <taxon>Bacteria</taxon>
        <taxon>Bacillati</taxon>
        <taxon>Bacillota</taxon>
        <taxon>Bacilli</taxon>
        <taxon>Lactobacillales</taxon>
        <taxon>Lactobacillaceae</taxon>
        <taxon>Limosilactobacillus</taxon>
    </lineage>
</organism>
<sequence length="117" mass="13281">MSLAEEVSYSKLNSNAAKKNALQAFISFYVDQYRRNNLEILGAKVSNKVMSTINAILHDNLYMAHDELVATSERLSKPAYEEILNELTDLKFDASGEPATPFHQLWQQEEESLPTED</sequence>
<evidence type="ECO:0000256" key="1">
    <source>
        <dbReference type="SAM" id="MobiDB-lite"/>
    </source>
</evidence>
<reference evidence="2 3" key="1">
    <citation type="journal article" date="2015" name="Genome Announc.">
        <title>Expanding the biotechnology potential of lactobacilli through comparative genomics of 213 strains and associated genera.</title>
        <authorList>
            <person name="Sun Z."/>
            <person name="Harris H.M."/>
            <person name="McCann A."/>
            <person name="Guo C."/>
            <person name="Argimon S."/>
            <person name="Zhang W."/>
            <person name="Yang X."/>
            <person name="Jeffery I.B."/>
            <person name="Cooney J.C."/>
            <person name="Kagawa T.F."/>
            <person name="Liu W."/>
            <person name="Song Y."/>
            <person name="Salvetti E."/>
            <person name="Wrobel A."/>
            <person name="Rasinkangas P."/>
            <person name="Parkhill J."/>
            <person name="Rea M.C."/>
            <person name="O'Sullivan O."/>
            <person name="Ritari J."/>
            <person name="Douillard F.P."/>
            <person name="Paul Ross R."/>
            <person name="Yang R."/>
            <person name="Briner A.E."/>
            <person name="Felis G.E."/>
            <person name="de Vos W.M."/>
            <person name="Barrangou R."/>
            <person name="Klaenhammer T.R."/>
            <person name="Caufield P.W."/>
            <person name="Cui Y."/>
            <person name="Zhang H."/>
            <person name="O'Toole P.W."/>
        </authorList>
    </citation>
    <scope>NUCLEOTIDE SEQUENCE [LARGE SCALE GENOMIC DNA]</scope>
    <source>
        <strain evidence="2 3">DSM 13145</strain>
    </source>
</reference>
<protein>
    <submittedName>
        <fullName evidence="2">Uncharacterized protein</fullName>
    </submittedName>
</protein>
<dbReference type="PATRIC" id="fig|1423746.3.peg.333"/>
<gene>
    <name evidence="2" type="ORF">FD27_GL000326</name>
</gene>
<dbReference type="STRING" id="1423746.FD27_GL000326"/>
<proteinExistence type="predicted"/>
<comment type="caution">
    <text evidence="2">The sequence shown here is derived from an EMBL/GenBank/DDBJ whole genome shotgun (WGS) entry which is preliminary data.</text>
</comment>
<dbReference type="AlphaFoldDB" id="A0A0R1PBP8"/>
<feature type="compositionally biased region" description="Acidic residues" evidence="1">
    <location>
        <begin position="108"/>
        <end position="117"/>
    </location>
</feature>